<protein>
    <submittedName>
        <fullName evidence="1">Uncharacterized protein</fullName>
    </submittedName>
</protein>
<proteinExistence type="predicted"/>
<dbReference type="EMBL" id="QGKY02001015">
    <property type="protein sequence ID" value="KAF2574182.1"/>
    <property type="molecule type" value="Genomic_DNA"/>
</dbReference>
<comment type="caution">
    <text evidence="1">The sequence shown here is derived from an EMBL/GenBank/DDBJ whole genome shotgun (WGS) entry which is preliminary data.</text>
</comment>
<gene>
    <name evidence="1" type="ORF">F2Q70_00004353</name>
</gene>
<reference evidence="1" key="1">
    <citation type="submission" date="2019-12" db="EMBL/GenBank/DDBJ databases">
        <title>Genome sequencing and annotation of Brassica cretica.</title>
        <authorList>
            <person name="Studholme D.J."/>
            <person name="Sarris P.F."/>
        </authorList>
    </citation>
    <scope>NUCLEOTIDE SEQUENCE</scope>
    <source>
        <strain evidence="1">PFS-102/07</strain>
        <tissue evidence="1">Leaf</tissue>
    </source>
</reference>
<organism evidence="1">
    <name type="scientific">Brassica cretica</name>
    <name type="common">Mustard</name>
    <dbReference type="NCBI Taxonomy" id="69181"/>
    <lineage>
        <taxon>Eukaryota</taxon>
        <taxon>Viridiplantae</taxon>
        <taxon>Streptophyta</taxon>
        <taxon>Embryophyta</taxon>
        <taxon>Tracheophyta</taxon>
        <taxon>Spermatophyta</taxon>
        <taxon>Magnoliopsida</taxon>
        <taxon>eudicotyledons</taxon>
        <taxon>Gunneridae</taxon>
        <taxon>Pentapetalae</taxon>
        <taxon>rosids</taxon>
        <taxon>malvids</taxon>
        <taxon>Brassicales</taxon>
        <taxon>Brassicaceae</taxon>
        <taxon>Brassiceae</taxon>
        <taxon>Brassica</taxon>
    </lineage>
</organism>
<name>A0A8S9IXQ1_BRACR</name>
<dbReference type="AlphaFoldDB" id="A0A8S9IXQ1"/>
<evidence type="ECO:0000313" key="1">
    <source>
        <dbReference type="EMBL" id="KAF2574182.1"/>
    </source>
</evidence>
<sequence length="183" mass="20767">MGRICARNRRFLLLAILKAWFSSRRVRFSDSSRLRFSALCSSCLECSSSFSFKLWTSEESSRFSVTSTRDLFSSVTWLCMPSSCLRSSASLGVASGSSFCSSTAIITQFRLLPSFWRQTVRGFLCRIFVTCEDRSPAGLYRQDFCKLRVGIGQNFCGPRPTRAEFSNVMKMELFQVNFTVSFS</sequence>
<accession>A0A8S9IXQ1</accession>